<feature type="region of interest" description="Disordered" evidence="2">
    <location>
        <begin position="1"/>
        <end position="43"/>
    </location>
</feature>
<evidence type="ECO:0000313" key="3">
    <source>
        <dbReference type="EMBL" id="KAH8100458.1"/>
    </source>
</evidence>
<dbReference type="GO" id="GO:0006646">
    <property type="term" value="P:phosphatidylethanolamine biosynthetic process"/>
    <property type="evidence" value="ECO:0007669"/>
    <property type="project" value="TreeGrafter"/>
</dbReference>
<name>A0A8K0UND3_9AGAR</name>
<dbReference type="EMBL" id="JAEVFJ010000015">
    <property type="protein sequence ID" value="KAH8100458.1"/>
    <property type="molecule type" value="Genomic_DNA"/>
</dbReference>
<evidence type="ECO:0000256" key="2">
    <source>
        <dbReference type="SAM" id="MobiDB-lite"/>
    </source>
</evidence>
<keyword evidence="3" id="KW-0418">Kinase</keyword>
<dbReference type="Pfam" id="PF01633">
    <property type="entry name" value="Choline_kinase"/>
    <property type="match status" value="1"/>
</dbReference>
<dbReference type="GO" id="GO:0004103">
    <property type="term" value="F:choline kinase activity"/>
    <property type="evidence" value="ECO:0007669"/>
    <property type="project" value="TreeGrafter"/>
</dbReference>
<dbReference type="CDD" id="cd05157">
    <property type="entry name" value="ETNK_euk"/>
    <property type="match status" value="1"/>
</dbReference>
<comment type="caution">
    <text evidence="3">The sequence shown here is derived from an EMBL/GenBank/DDBJ whole genome shotgun (WGS) entry which is preliminary data.</text>
</comment>
<feature type="compositionally biased region" description="Low complexity" evidence="2">
    <location>
        <begin position="18"/>
        <end position="43"/>
    </location>
</feature>
<proteinExistence type="inferred from homology"/>
<organism evidence="3 4">
    <name type="scientific">Cristinia sonorae</name>
    <dbReference type="NCBI Taxonomy" id="1940300"/>
    <lineage>
        <taxon>Eukaryota</taxon>
        <taxon>Fungi</taxon>
        <taxon>Dikarya</taxon>
        <taxon>Basidiomycota</taxon>
        <taxon>Agaricomycotina</taxon>
        <taxon>Agaricomycetes</taxon>
        <taxon>Agaricomycetidae</taxon>
        <taxon>Agaricales</taxon>
        <taxon>Pleurotineae</taxon>
        <taxon>Stephanosporaceae</taxon>
        <taxon>Cristinia</taxon>
    </lineage>
</organism>
<dbReference type="GO" id="GO:0005737">
    <property type="term" value="C:cytoplasm"/>
    <property type="evidence" value="ECO:0007669"/>
    <property type="project" value="TreeGrafter"/>
</dbReference>
<dbReference type="Gene3D" id="3.90.1200.10">
    <property type="match status" value="1"/>
</dbReference>
<evidence type="ECO:0000313" key="4">
    <source>
        <dbReference type="Proteomes" id="UP000813824"/>
    </source>
</evidence>
<sequence>MSPTLGPDPAPVHSPIIRGRSTASLRSSSSRTSTTQVTVRSPARSLSSSSIMFDDEDIAVVREEGLRHSKERLEARRYKSPAFAEKLVGVLHTLRVPHWHSAKDIAPQNIEIHKVSGSLTNAVFFVSCTSHSLPKLLLRIYGPSSGTLINRARELHTLHVLSSQYHIGPRVYGTFENGRIEEYFNSSALTASDLRDPQVSSWIGARMAELHQVDVAAVEEPSLLAASGEVRESQLGARKNVETWLLPAREVLSLPSVTDAIRQELDLDLFEAEWKEYLLWLKAQEQKVGASRRVFAHNDTQYGNLLRLNSPTAGLVEHRQIIVVDFEYASPNPAAFDIANHFHEWTANYHADTPHVLHPDRYPTVDQRRNFYRTYIMHSTDPDAAPTNLQPDNMEVQIEQLDKQVRMWSPASHGMWALWGLVQAREFLEGQDGEPEFDYVGYARCRMESFRRELRELRSV</sequence>
<dbReference type="GO" id="GO:0004305">
    <property type="term" value="F:ethanolamine kinase activity"/>
    <property type="evidence" value="ECO:0007669"/>
    <property type="project" value="TreeGrafter"/>
</dbReference>
<keyword evidence="4" id="KW-1185">Reference proteome</keyword>
<keyword evidence="3" id="KW-0808">Transferase</keyword>
<dbReference type="InterPro" id="IPR011009">
    <property type="entry name" value="Kinase-like_dom_sf"/>
</dbReference>
<feature type="compositionally biased region" description="Pro residues" evidence="2">
    <location>
        <begin position="1"/>
        <end position="12"/>
    </location>
</feature>
<dbReference type="Proteomes" id="UP000813824">
    <property type="component" value="Unassembled WGS sequence"/>
</dbReference>
<dbReference type="PANTHER" id="PTHR22603">
    <property type="entry name" value="CHOLINE/ETHANOALAMINE KINASE"/>
    <property type="match status" value="1"/>
</dbReference>
<accession>A0A8K0UND3</accession>
<dbReference type="AlphaFoldDB" id="A0A8K0UND3"/>
<dbReference type="Gene3D" id="3.30.200.20">
    <property type="entry name" value="Phosphorylase Kinase, domain 1"/>
    <property type="match status" value="1"/>
</dbReference>
<evidence type="ECO:0000256" key="1">
    <source>
        <dbReference type="ARBA" id="ARBA00038211"/>
    </source>
</evidence>
<dbReference type="OrthoDB" id="10267235at2759"/>
<comment type="similarity">
    <text evidence="1">Belongs to the choline/ethanolamine kinase family.</text>
</comment>
<dbReference type="SUPFAM" id="SSF56112">
    <property type="entry name" value="Protein kinase-like (PK-like)"/>
    <property type="match status" value="1"/>
</dbReference>
<gene>
    <name evidence="3" type="ORF">BXZ70DRAFT_937241</name>
</gene>
<protein>
    <submittedName>
        <fullName evidence="3">Kinase-like protein</fullName>
    </submittedName>
</protein>
<dbReference type="PANTHER" id="PTHR22603:SF93">
    <property type="entry name" value="RE24176P"/>
    <property type="match status" value="1"/>
</dbReference>
<reference evidence="3" key="1">
    <citation type="journal article" date="2021" name="New Phytol.">
        <title>Evolutionary innovations through gain and loss of genes in the ectomycorrhizal Boletales.</title>
        <authorList>
            <person name="Wu G."/>
            <person name="Miyauchi S."/>
            <person name="Morin E."/>
            <person name="Kuo A."/>
            <person name="Drula E."/>
            <person name="Varga T."/>
            <person name="Kohler A."/>
            <person name="Feng B."/>
            <person name="Cao Y."/>
            <person name="Lipzen A."/>
            <person name="Daum C."/>
            <person name="Hundley H."/>
            <person name="Pangilinan J."/>
            <person name="Johnson J."/>
            <person name="Barry K."/>
            <person name="LaButti K."/>
            <person name="Ng V."/>
            <person name="Ahrendt S."/>
            <person name="Min B."/>
            <person name="Choi I.G."/>
            <person name="Park H."/>
            <person name="Plett J.M."/>
            <person name="Magnuson J."/>
            <person name="Spatafora J.W."/>
            <person name="Nagy L.G."/>
            <person name="Henrissat B."/>
            <person name="Grigoriev I.V."/>
            <person name="Yang Z.L."/>
            <person name="Xu J."/>
            <person name="Martin F.M."/>
        </authorList>
    </citation>
    <scope>NUCLEOTIDE SEQUENCE</scope>
    <source>
        <strain evidence="3">KKN 215</strain>
    </source>
</reference>